<name>A0A1N7J778_9CORY</name>
<evidence type="ECO:0000313" key="1">
    <source>
        <dbReference type="EMBL" id="SIS45169.1"/>
    </source>
</evidence>
<dbReference type="Proteomes" id="UP000186292">
    <property type="component" value="Unassembled WGS sequence"/>
</dbReference>
<dbReference type="EMBL" id="FTOF01000004">
    <property type="protein sequence ID" value="SIS45169.1"/>
    <property type="molecule type" value="Genomic_DNA"/>
</dbReference>
<keyword evidence="2" id="KW-1185">Reference proteome</keyword>
<dbReference type="AlphaFoldDB" id="A0A1N7J778"/>
<reference evidence="2" key="1">
    <citation type="submission" date="2017-01" db="EMBL/GenBank/DDBJ databases">
        <authorList>
            <person name="Varghese N."/>
            <person name="Submissions S."/>
        </authorList>
    </citation>
    <scope>NUCLEOTIDE SEQUENCE [LARGE SCALE GENOMIC DNA]</scope>
    <source>
        <strain evidence="2">DSM 44531</strain>
    </source>
</reference>
<dbReference type="STRING" id="1161099.SAMN05444817_104101"/>
<gene>
    <name evidence="1" type="ORF">SAMN05444817_104101</name>
</gene>
<organism evidence="1 2">
    <name type="scientific">Corynebacterium appendicis CIP 107643</name>
    <dbReference type="NCBI Taxonomy" id="1161099"/>
    <lineage>
        <taxon>Bacteria</taxon>
        <taxon>Bacillati</taxon>
        <taxon>Actinomycetota</taxon>
        <taxon>Actinomycetes</taxon>
        <taxon>Mycobacteriales</taxon>
        <taxon>Corynebacteriaceae</taxon>
        <taxon>Corynebacterium</taxon>
    </lineage>
</organism>
<dbReference type="RefSeq" id="WP_268753093.1">
    <property type="nucleotide sequence ID" value="NZ_CP046976.1"/>
</dbReference>
<accession>A0A1N7J778</accession>
<protein>
    <submittedName>
        <fullName evidence="1">Uncharacterized protein</fullName>
    </submittedName>
</protein>
<sequence>MEFIQGSSDFASAIGTIWEPIYSFMKPLVTAADGLATLLGLLP</sequence>
<proteinExistence type="predicted"/>
<evidence type="ECO:0000313" key="2">
    <source>
        <dbReference type="Proteomes" id="UP000186292"/>
    </source>
</evidence>